<dbReference type="Gene3D" id="3.90.870.10">
    <property type="entry name" value="DHBP synthase"/>
    <property type="match status" value="1"/>
</dbReference>
<evidence type="ECO:0000313" key="17">
    <source>
        <dbReference type="Proteomes" id="UP001199916"/>
    </source>
</evidence>
<dbReference type="PIRSF" id="PIRSF004930">
    <property type="entry name" value="Tln_factor_SUA5"/>
    <property type="match status" value="1"/>
</dbReference>
<dbReference type="Gene3D" id="3.40.50.11030">
    <property type="entry name" value="Threonylcarbamoyl-AMP synthase, C-terminal domain"/>
    <property type="match status" value="1"/>
</dbReference>
<dbReference type="InterPro" id="IPR006070">
    <property type="entry name" value="Sua5-like_dom"/>
</dbReference>
<comment type="function">
    <text evidence="13">Required for the formation of a threonylcarbamoyl group on adenosine at position 37 (t(6)A37) in tRNAs that read codons beginning with adenine.</text>
</comment>
<sequence>MNKSNDSKVEANRIGAPISHAAARPQATKWWTVDGAISVQEQACIVEAAAMLAAGQTVAFPTETVYGLGANACDSEAVERIFIAKGRPSDNPLIVHIADVAQLDALVLPYGETAQRLMERFWPGPLTIVLPVRPNAVSSRVTAGLDTVGVRMPAHDTALALIRAAGCPIAAPSANRSGRPSPTRAEHVRADLDGLIGGIVDGGPAGVGLESTVLEVQGDRVHVLRPGGITTAMLREVAAEVTVDPAVDPNGGMTKALPPSSPSAAPIESQRMAEHASGLAAEPPLKEGAAGHTAEQAAERSGELLSVQPAPRSPGMKYTHYAPQGTLSIVQGPSAYRVSRCIQAELDAAKGRGETTGVLAFREHAEQYRADIVASLGSVEALEEAAHHLYDALRHFDEAGATYMLAEACPAEGMGLAVMNRLIKAAGHRIIHC</sequence>
<keyword evidence="6 13" id="KW-0808">Transferase</keyword>
<organism evidence="16 17">
    <name type="scientific">Paenibacillus profundus</name>
    <dbReference type="NCBI Taxonomy" id="1173085"/>
    <lineage>
        <taxon>Bacteria</taxon>
        <taxon>Bacillati</taxon>
        <taxon>Bacillota</taxon>
        <taxon>Bacilli</taxon>
        <taxon>Bacillales</taxon>
        <taxon>Paenibacillaceae</taxon>
        <taxon>Paenibacillus</taxon>
    </lineage>
</organism>
<comment type="subcellular location">
    <subcellularLocation>
        <location evidence="1 13">Cytoplasm</location>
    </subcellularLocation>
</comment>
<dbReference type="NCBIfam" id="TIGR00057">
    <property type="entry name" value="L-threonylcarbamoyladenylate synthase"/>
    <property type="match status" value="1"/>
</dbReference>
<feature type="compositionally biased region" description="Low complexity" evidence="14">
    <location>
        <begin position="256"/>
        <end position="266"/>
    </location>
</feature>
<dbReference type="SUPFAM" id="SSF55821">
    <property type="entry name" value="YrdC/RibB"/>
    <property type="match status" value="1"/>
</dbReference>
<keyword evidence="7 13" id="KW-0819">tRNA processing</keyword>
<evidence type="ECO:0000256" key="3">
    <source>
        <dbReference type="ARBA" id="ARBA00012584"/>
    </source>
</evidence>
<accession>A0ABS8YFJ1</accession>
<protein>
    <recommendedName>
        <fullName evidence="4 13">Threonylcarbamoyl-AMP synthase</fullName>
        <shortName evidence="13">TC-AMP synthase</shortName>
        <ecNumber evidence="3 13">2.7.7.87</ecNumber>
    </recommendedName>
    <alternativeName>
        <fullName evidence="11 13">L-threonylcarbamoyladenylate synthase</fullName>
    </alternativeName>
</protein>
<keyword evidence="17" id="KW-1185">Reference proteome</keyword>
<feature type="domain" description="YrdC-like" evidence="15">
    <location>
        <begin position="42"/>
        <end position="229"/>
    </location>
</feature>
<evidence type="ECO:0000256" key="14">
    <source>
        <dbReference type="SAM" id="MobiDB-lite"/>
    </source>
</evidence>
<dbReference type="RefSeq" id="WP_233696285.1">
    <property type="nucleotide sequence ID" value="NZ_JAJNBZ010000004.1"/>
</dbReference>
<evidence type="ECO:0000256" key="11">
    <source>
        <dbReference type="ARBA" id="ARBA00029774"/>
    </source>
</evidence>
<dbReference type="EMBL" id="JAJNBZ010000004">
    <property type="protein sequence ID" value="MCE5169238.1"/>
    <property type="molecule type" value="Genomic_DNA"/>
</dbReference>
<evidence type="ECO:0000256" key="13">
    <source>
        <dbReference type="PIRNR" id="PIRNR004930"/>
    </source>
</evidence>
<keyword evidence="5 13" id="KW-0963">Cytoplasm</keyword>
<dbReference type="EC" id="2.7.7.87" evidence="3 13"/>
<name>A0ABS8YFJ1_9BACL</name>
<evidence type="ECO:0000256" key="12">
    <source>
        <dbReference type="ARBA" id="ARBA00048366"/>
    </source>
</evidence>
<dbReference type="InterPro" id="IPR005145">
    <property type="entry name" value="Sua5_C"/>
</dbReference>
<evidence type="ECO:0000256" key="10">
    <source>
        <dbReference type="ARBA" id="ARBA00022840"/>
    </source>
</evidence>
<dbReference type="InterPro" id="IPR038385">
    <property type="entry name" value="Sua5/YwlC_C"/>
</dbReference>
<dbReference type="InterPro" id="IPR050156">
    <property type="entry name" value="TC-AMP_synthase_SUA5"/>
</dbReference>
<dbReference type="InterPro" id="IPR017945">
    <property type="entry name" value="DHBP_synth_RibB-like_a/b_dom"/>
</dbReference>
<evidence type="ECO:0000256" key="4">
    <source>
        <dbReference type="ARBA" id="ARBA00015492"/>
    </source>
</evidence>
<dbReference type="InterPro" id="IPR010923">
    <property type="entry name" value="T(6)A37_SUA5"/>
</dbReference>
<dbReference type="PANTHER" id="PTHR17490">
    <property type="entry name" value="SUA5"/>
    <property type="match status" value="1"/>
</dbReference>
<keyword evidence="10 13" id="KW-0067">ATP-binding</keyword>
<evidence type="ECO:0000256" key="8">
    <source>
        <dbReference type="ARBA" id="ARBA00022695"/>
    </source>
</evidence>
<comment type="caution">
    <text evidence="16">The sequence shown here is derived from an EMBL/GenBank/DDBJ whole genome shotgun (WGS) entry which is preliminary data.</text>
</comment>
<reference evidence="16 17" key="1">
    <citation type="submission" date="2021-11" db="EMBL/GenBank/DDBJ databases">
        <title>Draft genome sequence of Paenibacillus profundus YoMME, a new Gram-positive bacteria with exoelectrogenic properties.</title>
        <authorList>
            <person name="Hubenova Y."/>
            <person name="Hubenova E."/>
            <person name="Manasiev Y."/>
            <person name="Peykov S."/>
            <person name="Mitov M."/>
        </authorList>
    </citation>
    <scope>NUCLEOTIDE SEQUENCE [LARGE SCALE GENOMIC DNA]</scope>
    <source>
        <strain evidence="16 17">YoMME</strain>
    </source>
</reference>
<evidence type="ECO:0000256" key="7">
    <source>
        <dbReference type="ARBA" id="ARBA00022694"/>
    </source>
</evidence>
<evidence type="ECO:0000256" key="1">
    <source>
        <dbReference type="ARBA" id="ARBA00004496"/>
    </source>
</evidence>
<proteinExistence type="inferred from homology"/>
<evidence type="ECO:0000256" key="2">
    <source>
        <dbReference type="ARBA" id="ARBA00007663"/>
    </source>
</evidence>
<comment type="similarity">
    <text evidence="2 13">Belongs to the SUA5 family.</text>
</comment>
<dbReference type="Pfam" id="PF01300">
    <property type="entry name" value="Sua5_yciO_yrdC"/>
    <property type="match status" value="1"/>
</dbReference>
<evidence type="ECO:0000313" key="16">
    <source>
        <dbReference type="EMBL" id="MCE5169238.1"/>
    </source>
</evidence>
<gene>
    <name evidence="16" type="ORF">LQV63_07935</name>
</gene>
<dbReference type="Pfam" id="PF03481">
    <property type="entry name" value="Sua5_C"/>
    <property type="match status" value="1"/>
</dbReference>
<evidence type="ECO:0000256" key="5">
    <source>
        <dbReference type="ARBA" id="ARBA00022490"/>
    </source>
</evidence>
<dbReference type="PANTHER" id="PTHR17490:SF16">
    <property type="entry name" value="THREONYLCARBAMOYL-AMP SYNTHASE"/>
    <property type="match status" value="1"/>
</dbReference>
<evidence type="ECO:0000256" key="9">
    <source>
        <dbReference type="ARBA" id="ARBA00022741"/>
    </source>
</evidence>
<dbReference type="Proteomes" id="UP001199916">
    <property type="component" value="Unassembled WGS sequence"/>
</dbReference>
<dbReference type="PROSITE" id="PS51163">
    <property type="entry name" value="YRDC"/>
    <property type="match status" value="1"/>
</dbReference>
<feature type="region of interest" description="Disordered" evidence="14">
    <location>
        <begin position="245"/>
        <end position="314"/>
    </location>
</feature>
<comment type="catalytic activity">
    <reaction evidence="12 13">
        <text>L-threonine + hydrogencarbonate + ATP = L-threonylcarbamoyladenylate + diphosphate + H2O</text>
        <dbReference type="Rhea" id="RHEA:36407"/>
        <dbReference type="ChEBI" id="CHEBI:15377"/>
        <dbReference type="ChEBI" id="CHEBI:17544"/>
        <dbReference type="ChEBI" id="CHEBI:30616"/>
        <dbReference type="ChEBI" id="CHEBI:33019"/>
        <dbReference type="ChEBI" id="CHEBI:57926"/>
        <dbReference type="ChEBI" id="CHEBI:73682"/>
        <dbReference type="EC" id="2.7.7.87"/>
    </reaction>
</comment>
<evidence type="ECO:0000259" key="15">
    <source>
        <dbReference type="PROSITE" id="PS51163"/>
    </source>
</evidence>
<keyword evidence="8 13" id="KW-0548">Nucleotidyltransferase</keyword>
<keyword evidence="9 13" id="KW-0547">Nucleotide-binding</keyword>
<evidence type="ECO:0000256" key="6">
    <source>
        <dbReference type="ARBA" id="ARBA00022679"/>
    </source>
</evidence>